<dbReference type="Pfam" id="PF03406">
    <property type="entry name" value="Phage_fiber_2"/>
    <property type="match status" value="1"/>
</dbReference>
<evidence type="ECO:0000313" key="2">
    <source>
        <dbReference type="EMBL" id="MDX7988395.1"/>
    </source>
</evidence>
<dbReference type="InterPro" id="IPR005068">
    <property type="entry name" value="Phage_lambda_Stf-r2"/>
</dbReference>
<reference evidence="3" key="1">
    <citation type="journal article" date="2024" name="Toxins">
        <title>Genome Sequence Analysis of Native Xenorhabdus Strains Isolated from Entomopathogenic Nematodes in Argentina.</title>
        <authorList>
            <person name="Palma L."/>
            <person name="Frizzo L."/>
            <person name="Kaiser S."/>
            <person name="Berry C."/>
            <person name="Caballero P."/>
            <person name="Bode H.B."/>
            <person name="Del Valle E.E."/>
        </authorList>
    </citation>
    <scope>NUCLEOTIDE SEQUENCE [LARGE SCALE GENOMIC DNA]</scope>
    <source>
        <strain evidence="3">12</strain>
    </source>
</reference>
<sequence length="406" mass="44493">MIMQDKKPDVPVPENSNLVTVTTPEYVNDSIKAAIEQHAASRNHPYATHVEPGFVTLSNETDSDSELTAATSKAVKKAYDLANTANQNTLNNSNLYLEKKQNGTDIPDKVEFIKNIGAVSINGGTYSGSFQFQQVETTPKESNPVKLVSAPHQDANKLVAFTSYGWYANTIQTGIVRGGGADTLGYAIDINTKRAFAVDQEGLTVNPDSKYSGINMYRPSGTLWRIEGNPDESTMLLNFVDRTSNNSNANRFVQQLPKGNGAIMSTSQYYVDETSGVVKEIASIIKLRSDGSFETNYASKGAVVTRLSKGTYLIKGVKGFNINGAMGCIEIPRCQNDLPLIWINHELLPDGSIKLMTYHREHSDAPTFARNIKEGYSDGDLIDIPEGRFISVRVQMPSVKDDESQT</sequence>
<dbReference type="EMBL" id="VCDN01000054">
    <property type="protein sequence ID" value="MDX7988395.1"/>
    <property type="molecule type" value="Genomic_DNA"/>
</dbReference>
<gene>
    <name evidence="2" type="ORF">FE392_13830</name>
</gene>
<proteinExistence type="predicted"/>
<dbReference type="Pfam" id="PF25670">
    <property type="entry name" value="Phage_tail_C_2"/>
    <property type="match status" value="1"/>
</dbReference>
<organism evidence="2 3">
    <name type="scientific">Xenorhabdus santafensis</name>
    <dbReference type="NCBI Taxonomy" id="2582833"/>
    <lineage>
        <taxon>Bacteria</taxon>
        <taxon>Pseudomonadati</taxon>
        <taxon>Pseudomonadota</taxon>
        <taxon>Gammaproteobacteria</taxon>
        <taxon>Enterobacterales</taxon>
        <taxon>Morganellaceae</taxon>
        <taxon>Xenorhabdus</taxon>
    </lineage>
</organism>
<accession>A0ABU4SCA2</accession>
<protein>
    <recommendedName>
        <fullName evidence="1">Phage tail protein C-terminal domain-containing protein</fullName>
    </recommendedName>
</protein>
<evidence type="ECO:0000259" key="1">
    <source>
        <dbReference type="Pfam" id="PF25670"/>
    </source>
</evidence>
<comment type="caution">
    <text evidence="2">The sequence shown here is derived from an EMBL/GenBank/DDBJ whole genome shotgun (WGS) entry which is preliminary data.</text>
</comment>
<dbReference type="Proteomes" id="UP001271890">
    <property type="component" value="Unassembled WGS sequence"/>
</dbReference>
<feature type="domain" description="Phage tail protein C-terminal" evidence="1">
    <location>
        <begin position="273"/>
        <end position="398"/>
    </location>
</feature>
<evidence type="ECO:0000313" key="3">
    <source>
        <dbReference type="Proteomes" id="UP001271890"/>
    </source>
</evidence>
<name>A0ABU4SCA2_9GAMM</name>
<dbReference type="InterPro" id="IPR058008">
    <property type="entry name" value="Gp26_C"/>
</dbReference>
<keyword evidence="3" id="KW-1185">Reference proteome</keyword>